<evidence type="ECO:0000313" key="2">
    <source>
        <dbReference type="EMBL" id="CAK84618.1"/>
    </source>
</evidence>
<dbReference type="RefSeq" id="XP_001452015.1">
    <property type="nucleotide sequence ID" value="XM_001451978.1"/>
</dbReference>
<feature type="compositionally biased region" description="Basic and acidic residues" evidence="1">
    <location>
        <begin position="256"/>
        <end position="272"/>
    </location>
</feature>
<proteinExistence type="predicted"/>
<evidence type="ECO:0000313" key="3">
    <source>
        <dbReference type="Proteomes" id="UP000000600"/>
    </source>
</evidence>
<feature type="compositionally biased region" description="Basic residues" evidence="1">
    <location>
        <begin position="1"/>
        <end position="14"/>
    </location>
</feature>
<feature type="region of interest" description="Disordered" evidence="1">
    <location>
        <begin position="243"/>
        <end position="272"/>
    </location>
</feature>
<dbReference type="OMA" id="KEKGWWY"/>
<protein>
    <submittedName>
        <fullName evidence="2">Uncharacterized protein</fullName>
    </submittedName>
</protein>
<dbReference type="AlphaFoldDB" id="A0DNK1"/>
<dbReference type="Proteomes" id="UP000000600">
    <property type="component" value="Unassembled WGS sequence"/>
</dbReference>
<dbReference type="KEGG" id="ptm:GSPATT00018814001"/>
<feature type="region of interest" description="Disordered" evidence="1">
    <location>
        <begin position="1"/>
        <end position="37"/>
    </location>
</feature>
<dbReference type="InParanoid" id="A0DNK1"/>
<reference evidence="2 3" key="1">
    <citation type="journal article" date="2006" name="Nature">
        <title>Global trends of whole-genome duplications revealed by the ciliate Paramecium tetraurelia.</title>
        <authorList>
            <consortium name="Genoscope"/>
            <person name="Aury J.-M."/>
            <person name="Jaillon O."/>
            <person name="Duret L."/>
            <person name="Noel B."/>
            <person name="Jubin C."/>
            <person name="Porcel B.M."/>
            <person name="Segurens B."/>
            <person name="Daubin V."/>
            <person name="Anthouard V."/>
            <person name="Aiach N."/>
            <person name="Arnaiz O."/>
            <person name="Billaut A."/>
            <person name="Beisson J."/>
            <person name="Blanc I."/>
            <person name="Bouhouche K."/>
            <person name="Camara F."/>
            <person name="Duharcourt S."/>
            <person name="Guigo R."/>
            <person name="Gogendeau D."/>
            <person name="Katinka M."/>
            <person name="Keller A.-M."/>
            <person name="Kissmehl R."/>
            <person name="Klotz C."/>
            <person name="Koll F."/>
            <person name="Le Moue A."/>
            <person name="Lepere C."/>
            <person name="Malinsky S."/>
            <person name="Nowacki M."/>
            <person name="Nowak J.K."/>
            <person name="Plattner H."/>
            <person name="Poulain J."/>
            <person name="Ruiz F."/>
            <person name="Serrano V."/>
            <person name="Zagulski M."/>
            <person name="Dessen P."/>
            <person name="Betermier M."/>
            <person name="Weissenbach J."/>
            <person name="Scarpelli C."/>
            <person name="Schachter V."/>
            <person name="Sperling L."/>
            <person name="Meyer E."/>
            <person name="Cohen J."/>
            <person name="Wincker P."/>
        </authorList>
    </citation>
    <scope>NUCLEOTIDE SEQUENCE [LARGE SCALE GENOMIC DNA]</scope>
    <source>
        <strain evidence="2 3">Stock d4-2</strain>
    </source>
</reference>
<sequence length="272" mass="32077">MKKSPPPKDKKKKEKSLEKAGDKQDKQEKFEKSNKNLQPLDKVRIPRNVNFYLHFLQHPEITENDIEWVLQLRHWDANKMKELLSKIPNQPYSLADKKTIFSEKQHDVQDIKNKDNVANFMHLLNHRLGLGASGSQADFETGLRRYQANDENLSKKEKGWWYIPKKDRHDFPEFPKPLKEQGELKKSFSTGKFNTMKFTYSGFEGMQELPPYTMKFKQGNCGSVKHLFGPDVRMSQGLWEEGLRESYNKRMPSQHRNKEESKNKQKLDPIKK</sequence>
<name>A0DNK1_PARTE</name>
<feature type="compositionally biased region" description="Basic and acidic residues" evidence="1">
    <location>
        <begin position="15"/>
        <end position="34"/>
    </location>
</feature>
<gene>
    <name evidence="2" type="ORF">GSPATT00018814001</name>
</gene>
<organism evidence="2 3">
    <name type="scientific">Paramecium tetraurelia</name>
    <dbReference type="NCBI Taxonomy" id="5888"/>
    <lineage>
        <taxon>Eukaryota</taxon>
        <taxon>Sar</taxon>
        <taxon>Alveolata</taxon>
        <taxon>Ciliophora</taxon>
        <taxon>Intramacronucleata</taxon>
        <taxon>Oligohymenophorea</taxon>
        <taxon>Peniculida</taxon>
        <taxon>Parameciidae</taxon>
        <taxon>Paramecium</taxon>
    </lineage>
</organism>
<dbReference type="EMBL" id="CT868518">
    <property type="protein sequence ID" value="CAK84618.1"/>
    <property type="molecule type" value="Genomic_DNA"/>
</dbReference>
<dbReference type="GeneID" id="5037800"/>
<accession>A0DNK1</accession>
<dbReference type="HOGENOM" id="CLU_089498_0_0_1"/>
<dbReference type="OrthoDB" id="286797at2759"/>
<keyword evidence="3" id="KW-1185">Reference proteome</keyword>
<evidence type="ECO:0000256" key="1">
    <source>
        <dbReference type="SAM" id="MobiDB-lite"/>
    </source>
</evidence>